<accession>A0A242M2Q6</accession>
<protein>
    <recommendedName>
        <fullName evidence="3">Alpha/beta hydrolase</fullName>
    </recommendedName>
</protein>
<gene>
    <name evidence="1" type="ORF">PAMC26577_39690</name>
</gene>
<dbReference type="SUPFAM" id="SSF53474">
    <property type="entry name" value="alpha/beta-Hydrolases"/>
    <property type="match status" value="1"/>
</dbReference>
<sequence>MIMFAGGAGELDIDKHGRIKNAKNFVVRSSDLWRERGYGVLLVDALDHRSLRGQRSTAAYAGVIARIVAFARETTRAPLWVLGTSQGSIAAMNAASHAGQNGIAGLILTESVSILGGSHETVFDSHPENVRVPSLVVANRDDQCKVAPPSMANAIAQGIHNARVTVLNVSGGVQHSQDNCGSLTPHGYYGIEDKVVDGIVDWMQKTRP</sequence>
<evidence type="ECO:0008006" key="3">
    <source>
        <dbReference type="Google" id="ProtNLM"/>
    </source>
</evidence>
<dbReference type="Gene3D" id="3.40.50.1820">
    <property type="entry name" value="alpha/beta hydrolase"/>
    <property type="match status" value="1"/>
</dbReference>
<organism evidence="1 2">
    <name type="scientific">Caballeronia sordidicola</name>
    <name type="common">Burkholderia sordidicola</name>
    <dbReference type="NCBI Taxonomy" id="196367"/>
    <lineage>
        <taxon>Bacteria</taxon>
        <taxon>Pseudomonadati</taxon>
        <taxon>Pseudomonadota</taxon>
        <taxon>Betaproteobacteria</taxon>
        <taxon>Burkholderiales</taxon>
        <taxon>Burkholderiaceae</taxon>
        <taxon>Caballeronia</taxon>
    </lineage>
</organism>
<reference evidence="1 2" key="1">
    <citation type="submission" date="2017-03" db="EMBL/GenBank/DDBJ databases">
        <title>Genome analysis of strain PAMC 26577.</title>
        <authorList>
            <person name="Oh H.-M."/>
            <person name="Yang J.-A."/>
        </authorList>
    </citation>
    <scope>NUCLEOTIDE SEQUENCE [LARGE SCALE GENOMIC DNA]</scope>
    <source>
        <strain evidence="1 2">PAMC 26577</strain>
    </source>
</reference>
<dbReference type="AlphaFoldDB" id="A0A242M2Q6"/>
<dbReference type="InterPro" id="IPR029058">
    <property type="entry name" value="AB_hydrolase_fold"/>
</dbReference>
<proteinExistence type="predicted"/>
<dbReference type="Proteomes" id="UP000195221">
    <property type="component" value="Unassembled WGS sequence"/>
</dbReference>
<evidence type="ECO:0000313" key="1">
    <source>
        <dbReference type="EMBL" id="OTP65361.1"/>
    </source>
</evidence>
<dbReference type="EMBL" id="NBTZ01000181">
    <property type="protein sequence ID" value="OTP65361.1"/>
    <property type="molecule type" value="Genomic_DNA"/>
</dbReference>
<evidence type="ECO:0000313" key="2">
    <source>
        <dbReference type="Proteomes" id="UP000195221"/>
    </source>
</evidence>
<name>A0A242M2Q6_CABSO</name>
<comment type="caution">
    <text evidence="1">The sequence shown here is derived from an EMBL/GenBank/DDBJ whole genome shotgun (WGS) entry which is preliminary data.</text>
</comment>